<dbReference type="Proteomes" id="UP001164746">
    <property type="component" value="Chromosome 4"/>
</dbReference>
<gene>
    <name evidence="3" type="ORF">MAR_010635</name>
</gene>
<dbReference type="Pfam" id="PF00071">
    <property type="entry name" value="Ras"/>
    <property type="match status" value="1"/>
</dbReference>
<sequence length="94" mass="10591">MQEMSSRFFDAFAVVYSVTDRSSYQAAVDILYHVCHQLVIQDKLAILIANKIDLTSLISVRLLPSAKGRSEAKQYNSKYCETSAALNHHVDELL</sequence>
<accession>A0ABY7E5L0</accession>
<dbReference type="PROSITE" id="PS51421">
    <property type="entry name" value="RAS"/>
    <property type="match status" value="1"/>
</dbReference>
<dbReference type="Gene3D" id="3.40.50.300">
    <property type="entry name" value="P-loop containing nucleotide triphosphate hydrolases"/>
    <property type="match status" value="1"/>
</dbReference>
<keyword evidence="4" id="KW-1185">Reference proteome</keyword>
<organism evidence="3 4">
    <name type="scientific">Mya arenaria</name>
    <name type="common">Soft-shell clam</name>
    <dbReference type="NCBI Taxonomy" id="6604"/>
    <lineage>
        <taxon>Eukaryota</taxon>
        <taxon>Metazoa</taxon>
        <taxon>Spiralia</taxon>
        <taxon>Lophotrochozoa</taxon>
        <taxon>Mollusca</taxon>
        <taxon>Bivalvia</taxon>
        <taxon>Autobranchia</taxon>
        <taxon>Heteroconchia</taxon>
        <taxon>Euheterodonta</taxon>
        <taxon>Imparidentia</taxon>
        <taxon>Neoheterodontei</taxon>
        <taxon>Myida</taxon>
        <taxon>Myoidea</taxon>
        <taxon>Myidae</taxon>
        <taxon>Mya</taxon>
    </lineage>
</organism>
<evidence type="ECO:0000256" key="1">
    <source>
        <dbReference type="ARBA" id="ARBA00008846"/>
    </source>
</evidence>
<keyword evidence="2" id="KW-0597">Phosphoprotein</keyword>
<dbReference type="PANTHER" id="PTHR45775:SF6">
    <property type="entry name" value="RAD, GEM_KIR FAMILY MEMBER 2, ISOFORM C"/>
    <property type="match status" value="1"/>
</dbReference>
<dbReference type="PROSITE" id="PS51419">
    <property type="entry name" value="RAB"/>
    <property type="match status" value="1"/>
</dbReference>
<evidence type="ECO:0000313" key="3">
    <source>
        <dbReference type="EMBL" id="WAR04077.1"/>
    </source>
</evidence>
<feature type="non-terminal residue" evidence="3">
    <location>
        <position position="94"/>
    </location>
</feature>
<protein>
    <submittedName>
        <fullName evidence="3">RIT2-like protein</fullName>
    </submittedName>
</protein>
<name>A0ABY7E5L0_MYAAR</name>
<comment type="similarity">
    <text evidence="1">Belongs to the small GTPase superfamily. RGK family.</text>
</comment>
<dbReference type="PANTHER" id="PTHR45775">
    <property type="entry name" value="RAD, GEM/KIR FAMILY MEMBER 2, ISOFORM C"/>
    <property type="match status" value="1"/>
</dbReference>
<dbReference type="SUPFAM" id="SSF52540">
    <property type="entry name" value="P-loop containing nucleoside triphosphate hydrolases"/>
    <property type="match status" value="1"/>
</dbReference>
<dbReference type="InterPro" id="IPR051641">
    <property type="entry name" value="RGK_GTP-binding_reg"/>
</dbReference>
<dbReference type="InterPro" id="IPR027417">
    <property type="entry name" value="P-loop_NTPase"/>
</dbReference>
<evidence type="ECO:0000256" key="2">
    <source>
        <dbReference type="ARBA" id="ARBA00022553"/>
    </source>
</evidence>
<reference evidence="3" key="1">
    <citation type="submission" date="2022-11" db="EMBL/GenBank/DDBJ databases">
        <title>Centuries of genome instability and evolution in soft-shell clam transmissible cancer (bioRxiv).</title>
        <authorList>
            <person name="Hart S.F.M."/>
            <person name="Yonemitsu M.A."/>
            <person name="Giersch R.M."/>
            <person name="Beal B.F."/>
            <person name="Arriagada G."/>
            <person name="Davis B.W."/>
            <person name="Ostrander E.A."/>
            <person name="Goff S.P."/>
            <person name="Metzger M.J."/>
        </authorList>
    </citation>
    <scope>NUCLEOTIDE SEQUENCE</scope>
    <source>
        <strain evidence="3">MELC-2E11</strain>
        <tissue evidence="3">Siphon/mantle</tissue>
    </source>
</reference>
<dbReference type="InterPro" id="IPR001806">
    <property type="entry name" value="Small_GTPase"/>
</dbReference>
<dbReference type="EMBL" id="CP111015">
    <property type="protein sequence ID" value="WAR04077.1"/>
    <property type="molecule type" value="Genomic_DNA"/>
</dbReference>
<proteinExistence type="inferred from homology"/>
<evidence type="ECO:0000313" key="4">
    <source>
        <dbReference type="Proteomes" id="UP001164746"/>
    </source>
</evidence>